<dbReference type="InterPro" id="IPR029063">
    <property type="entry name" value="SAM-dependent_MTases_sf"/>
</dbReference>
<keyword evidence="2" id="KW-1185">Reference proteome</keyword>
<sequence>MEVCPLCSGAATLYCDKPKHIFYLCGTCNGIFRPAVTFIKSDAEKAHYELHNNDVNDIRYQQFVSPIVNAILADFTPDDKGLDFGSGTGPVVAKMLLDKGFQIENYDLYFENVPERLKNQYHYISCCEVMEHFHEPLKEFKMLQKMLLPNGKLYCKTAVFNNQKPFEDWYYKDDPTHVFIYQEATLHWIQKNLRFSEVSILDKLIVFSL</sequence>
<dbReference type="GO" id="GO:0032259">
    <property type="term" value="P:methylation"/>
    <property type="evidence" value="ECO:0007669"/>
    <property type="project" value="UniProtKB-KW"/>
</dbReference>
<keyword evidence="1" id="KW-0489">Methyltransferase</keyword>
<proteinExistence type="predicted"/>
<dbReference type="Gene3D" id="3.40.50.150">
    <property type="entry name" value="Vaccinia Virus protein VP39"/>
    <property type="match status" value="1"/>
</dbReference>
<dbReference type="RefSeq" id="WP_379812401.1">
    <property type="nucleotide sequence ID" value="NZ_JBHUPC010000017.1"/>
</dbReference>
<organism evidence="1 2">
    <name type="scientific">Flavobacterium chuncheonense</name>
    <dbReference type="NCBI Taxonomy" id="2026653"/>
    <lineage>
        <taxon>Bacteria</taxon>
        <taxon>Pseudomonadati</taxon>
        <taxon>Bacteroidota</taxon>
        <taxon>Flavobacteriia</taxon>
        <taxon>Flavobacteriales</taxon>
        <taxon>Flavobacteriaceae</taxon>
        <taxon>Flavobacterium</taxon>
    </lineage>
</organism>
<dbReference type="GO" id="GO:0008168">
    <property type="term" value="F:methyltransferase activity"/>
    <property type="evidence" value="ECO:0007669"/>
    <property type="project" value="UniProtKB-KW"/>
</dbReference>
<gene>
    <name evidence="1" type="ORF">ACFS5J_11780</name>
</gene>
<dbReference type="EC" id="2.1.1.-" evidence="1"/>
<dbReference type="Proteomes" id="UP001597534">
    <property type="component" value="Unassembled WGS sequence"/>
</dbReference>
<evidence type="ECO:0000313" key="2">
    <source>
        <dbReference type="Proteomes" id="UP001597534"/>
    </source>
</evidence>
<dbReference type="EMBL" id="JBHUPC010000017">
    <property type="protein sequence ID" value="MFD2892690.1"/>
    <property type="molecule type" value="Genomic_DNA"/>
</dbReference>
<dbReference type="Pfam" id="PF13489">
    <property type="entry name" value="Methyltransf_23"/>
    <property type="match status" value="1"/>
</dbReference>
<keyword evidence="1" id="KW-0808">Transferase</keyword>
<protein>
    <submittedName>
        <fullName evidence="1">Class I SAM-dependent methyltransferase</fullName>
        <ecNumber evidence="1">2.1.1.-</ecNumber>
    </submittedName>
</protein>
<name>A0ABW5YQP0_9FLAO</name>
<accession>A0ABW5YQP0</accession>
<reference evidence="2" key="1">
    <citation type="journal article" date="2019" name="Int. J. Syst. Evol. Microbiol.">
        <title>The Global Catalogue of Microorganisms (GCM) 10K type strain sequencing project: providing services to taxonomists for standard genome sequencing and annotation.</title>
        <authorList>
            <consortium name="The Broad Institute Genomics Platform"/>
            <consortium name="The Broad Institute Genome Sequencing Center for Infectious Disease"/>
            <person name="Wu L."/>
            <person name="Ma J."/>
        </authorList>
    </citation>
    <scope>NUCLEOTIDE SEQUENCE [LARGE SCALE GENOMIC DNA]</scope>
    <source>
        <strain evidence="2">KCTC 22671</strain>
    </source>
</reference>
<comment type="caution">
    <text evidence="1">The sequence shown here is derived from an EMBL/GenBank/DDBJ whole genome shotgun (WGS) entry which is preliminary data.</text>
</comment>
<dbReference type="SUPFAM" id="SSF53335">
    <property type="entry name" value="S-adenosyl-L-methionine-dependent methyltransferases"/>
    <property type="match status" value="1"/>
</dbReference>
<evidence type="ECO:0000313" key="1">
    <source>
        <dbReference type="EMBL" id="MFD2892690.1"/>
    </source>
</evidence>